<dbReference type="InterPro" id="IPR003111">
    <property type="entry name" value="Lon_prtase_N"/>
</dbReference>
<dbReference type="Pfam" id="PF02190">
    <property type="entry name" value="LON_substr_bdg"/>
    <property type="match status" value="1"/>
</dbReference>
<dbReference type="Pfam" id="PF15227">
    <property type="entry name" value="zf-C3HC4_4"/>
    <property type="match status" value="1"/>
</dbReference>
<dbReference type="SUPFAM" id="SSF57850">
    <property type="entry name" value="RING/U-box"/>
    <property type="match status" value="2"/>
</dbReference>
<evidence type="ECO:0000256" key="2">
    <source>
        <dbReference type="ARBA" id="ARBA00022771"/>
    </source>
</evidence>
<dbReference type="PANTHER" id="PTHR23327:SF42">
    <property type="entry name" value="LON PEPTIDASE N-TERMINAL DOMAIN AND RING FINGER PROTEIN C14F5.10C"/>
    <property type="match status" value="1"/>
</dbReference>
<name>A0ABR2VP74_9FUNG</name>
<dbReference type="PROSITE" id="PS00518">
    <property type="entry name" value="ZF_RING_1"/>
    <property type="match status" value="1"/>
</dbReference>
<keyword evidence="7" id="KW-1185">Reference proteome</keyword>
<evidence type="ECO:0000313" key="6">
    <source>
        <dbReference type="EMBL" id="KAK9687805.1"/>
    </source>
</evidence>
<organism evidence="6 7">
    <name type="scientific">Basidiobolus ranarum</name>
    <dbReference type="NCBI Taxonomy" id="34480"/>
    <lineage>
        <taxon>Eukaryota</taxon>
        <taxon>Fungi</taxon>
        <taxon>Fungi incertae sedis</taxon>
        <taxon>Zoopagomycota</taxon>
        <taxon>Entomophthoromycotina</taxon>
        <taxon>Basidiobolomycetes</taxon>
        <taxon>Basidiobolales</taxon>
        <taxon>Basidiobolaceae</taxon>
        <taxon>Basidiobolus</taxon>
    </lineage>
</organism>
<evidence type="ECO:0000256" key="4">
    <source>
        <dbReference type="PROSITE-ProRule" id="PRU00175"/>
    </source>
</evidence>
<evidence type="ECO:0000313" key="7">
    <source>
        <dbReference type="Proteomes" id="UP001479436"/>
    </source>
</evidence>
<keyword evidence="2 4" id="KW-0863">Zinc-finger</keyword>
<accession>A0ABR2VP74</accession>
<dbReference type="SMART" id="SM00184">
    <property type="entry name" value="RING"/>
    <property type="match status" value="2"/>
</dbReference>
<comment type="caution">
    <text evidence="6">The sequence shown here is derived from an EMBL/GenBank/DDBJ whole genome shotgun (WGS) entry which is preliminary data.</text>
</comment>
<dbReference type="InterPro" id="IPR017907">
    <property type="entry name" value="Znf_RING_CS"/>
</dbReference>
<dbReference type="InterPro" id="IPR013083">
    <property type="entry name" value="Znf_RING/FYVE/PHD"/>
</dbReference>
<dbReference type="InterPro" id="IPR001841">
    <property type="entry name" value="Znf_RING"/>
</dbReference>
<feature type="domain" description="RING-type" evidence="5">
    <location>
        <begin position="146"/>
        <end position="184"/>
    </location>
</feature>
<dbReference type="Pfam" id="PF13923">
    <property type="entry name" value="zf-C3HC4_2"/>
    <property type="match status" value="1"/>
</dbReference>
<dbReference type="EMBL" id="JASJQH010008597">
    <property type="protein sequence ID" value="KAK9687805.1"/>
    <property type="molecule type" value="Genomic_DNA"/>
</dbReference>
<dbReference type="SUPFAM" id="SSF88697">
    <property type="entry name" value="PUA domain-like"/>
    <property type="match status" value="1"/>
</dbReference>
<dbReference type="Proteomes" id="UP001479436">
    <property type="component" value="Unassembled WGS sequence"/>
</dbReference>
<dbReference type="InterPro" id="IPR015947">
    <property type="entry name" value="PUA-like_sf"/>
</dbReference>
<dbReference type="PANTHER" id="PTHR23327">
    <property type="entry name" value="RING FINGER PROTEIN 127"/>
    <property type="match status" value="1"/>
</dbReference>
<dbReference type="PROSITE" id="PS50089">
    <property type="entry name" value="ZF_RING_2"/>
    <property type="match status" value="2"/>
</dbReference>
<evidence type="ECO:0000256" key="3">
    <source>
        <dbReference type="ARBA" id="ARBA00022833"/>
    </source>
</evidence>
<protein>
    <recommendedName>
        <fullName evidence="5">RING-type domain-containing protein</fullName>
    </recommendedName>
</protein>
<reference evidence="6 7" key="1">
    <citation type="submission" date="2023-04" db="EMBL/GenBank/DDBJ databases">
        <title>Genome of Basidiobolus ranarum AG-B5.</title>
        <authorList>
            <person name="Stajich J.E."/>
            <person name="Carter-House D."/>
            <person name="Gryganskyi A."/>
        </authorList>
    </citation>
    <scope>NUCLEOTIDE SEQUENCE [LARGE SCALE GENOMIC DNA]</scope>
    <source>
        <strain evidence="6 7">AG-B5</strain>
    </source>
</reference>
<sequence>MMSIMSEVENVLSPLTLQSNIQDTLKYFICPMCSQLFEHPVTLPCGFTMCFKCLPRAQDCELVRFACPVTQCPQKVHTLYEAHIDVTIVKVLEACVKTSSILLRQALYEQDWLDSCSSVSDSSEESHCEFSLQGNIEEHILDELECQVCYMLLLEPITTQCGHTFCKECLLRSADHSDKCPICRHKLPDCISLSNQPQNWLLHNLIKSSFPQLVEKRQMAIAIEKQEAMGDTPLFVCALVFPNMPCHLHIFEPKYRLMIRRCLESKQKRFGMMLPGRRGLPFMEYGTMLEIKSVETLPDGRSLVNTNGLYRFRRISHRK</sequence>
<keyword evidence="3" id="KW-0862">Zinc</keyword>
<dbReference type="Gene3D" id="3.30.40.10">
    <property type="entry name" value="Zinc/RING finger domain, C3HC4 (zinc finger)"/>
    <property type="match status" value="2"/>
</dbReference>
<evidence type="ECO:0000256" key="1">
    <source>
        <dbReference type="ARBA" id="ARBA00022723"/>
    </source>
</evidence>
<evidence type="ECO:0000259" key="5">
    <source>
        <dbReference type="PROSITE" id="PS50089"/>
    </source>
</evidence>
<proteinExistence type="predicted"/>
<feature type="domain" description="RING-type" evidence="5">
    <location>
        <begin position="30"/>
        <end position="71"/>
    </location>
</feature>
<gene>
    <name evidence="6" type="ORF">K7432_014646</name>
</gene>
<dbReference type="InterPro" id="IPR046336">
    <property type="entry name" value="Lon_prtase_N_sf"/>
</dbReference>
<keyword evidence="1" id="KW-0479">Metal-binding</keyword>
<dbReference type="Gene3D" id="2.30.130.40">
    <property type="entry name" value="LON domain-like"/>
    <property type="match status" value="1"/>
</dbReference>